<reference evidence="2" key="1">
    <citation type="submission" date="2020-09" db="EMBL/GenBank/DDBJ databases">
        <title>Whole genome shotgun sequence of Streptomyces xanthophaeus NBRC 12829.</title>
        <authorList>
            <person name="Komaki H."/>
            <person name="Tamura T."/>
        </authorList>
    </citation>
    <scope>NUCLEOTIDE SEQUENCE</scope>
    <source>
        <strain evidence="2">NBRC 12829</strain>
    </source>
</reference>
<comment type="caution">
    <text evidence="2">The sequence shown here is derived from an EMBL/GenBank/DDBJ whole genome shotgun (WGS) entry which is preliminary data.</text>
</comment>
<evidence type="ECO:0000313" key="2">
    <source>
        <dbReference type="EMBL" id="GHI85141.1"/>
    </source>
</evidence>
<keyword evidence="3" id="KW-1185">Reference proteome</keyword>
<keyword evidence="1" id="KW-0812">Transmembrane</keyword>
<protein>
    <submittedName>
        <fullName evidence="2">Uncharacterized protein</fullName>
    </submittedName>
</protein>
<accession>A0A919GV37</accession>
<feature type="transmembrane region" description="Helical" evidence="1">
    <location>
        <begin position="189"/>
        <end position="208"/>
    </location>
</feature>
<name>A0A919GV37_9ACTN</name>
<dbReference type="Proteomes" id="UP000600026">
    <property type="component" value="Unassembled WGS sequence"/>
</dbReference>
<organism evidence="2 3">
    <name type="scientific">Streptomyces xanthophaeus</name>
    <dbReference type="NCBI Taxonomy" id="67385"/>
    <lineage>
        <taxon>Bacteria</taxon>
        <taxon>Bacillati</taxon>
        <taxon>Actinomycetota</taxon>
        <taxon>Actinomycetes</taxon>
        <taxon>Kitasatosporales</taxon>
        <taxon>Streptomycetaceae</taxon>
        <taxon>Streptomyces</taxon>
    </lineage>
</organism>
<keyword evidence="1" id="KW-1133">Transmembrane helix</keyword>
<gene>
    <name evidence="2" type="ORF">Sxan_25050</name>
</gene>
<proteinExistence type="predicted"/>
<sequence>MERTVGGASPARPVRRRAVRFAVRTPSPQVPLVRTRSRDGKGQLRLEDPCAVRMRLELARMQRSLRVSARASTWRLHPALMTVPLPLHIDSATGKGAVSDWLCFWPTNKARFQEYPRPEGRPGYDALMLYHVHRLEFDSESVPKSVRELMKRAAREWERKQQAPGPALVPELVTVMQSDRRLFTREGELFVTGLGAAALLALFVWVAVEAGVIAGLGAAGKAGLSALAATPASMAQAVAATAKFARDFPAVATQLVFTPPTRLLPLRPATAAP</sequence>
<evidence type="ECO:0000313" key="3">
    <source>
        <dbReference type="Proteomes" id="UP000600026"/>
    </source>
</evidence>
<evidence type="ECO:0000256" key="1">
    <source>
        <dbReference type="SAM" id="Phobius"/>
    </source>
</evidence>
<dbReference type="EMBL" id="BNEE01000006">
    <property type="protein sequence ID" value="GHI85141.1"/>
    <property type="molecule type" value="Genomic_DNA"/>
</dbReference>
<dbReference type="AlphaFoldDB" id="A0A919GV37"/>
<keyword evidence="1" id="KW-0472">Membrane</keyword>